<organism evidence="6 7">
    <name type="scientific">Varanus komodoensis</name>
    <name type="common">Komodo dragon</name>
    <dbReference type="NCBI Taxonomy" id="61221"/>
    <lineage>
        <taxon>Eukaryota</taxon>
        <taxon>Metazoa</taxon>
        <taxon>Chordata</taxon>
        <taxon>Craniata</taxon>
        <taxon>Vertebrata</taxon>
        <taxon>Euteleostomi</taxon>
        <taxon>Lepidosauria</taxon>
        <taxon>Squamata</taxon>
        <taxon>Bifurcata</taxon>
        <taxon>Unidentata</taxon>
        <taxon>Episquamata</taxon>
        <taxon>Toxicofera</taxon>
        <taxon>Anguimorpha</taxon>
        <taxon>Paleoanguimorpha</taxon>
        <taxon>Varanoidea</taxon>
        <taxon>Varanidae</taxon>
        <taxon>Varanus</taxon>
    </lineage>
</organism>
<dbReference type="GO" id="GO:0030246">
    <property type="term" value="F:carbohydrate binding"/>
    <property type="evidence" value="ECO:0007669"/>
    <property type="project" value="UniProtKB-KW"/>
</dbReference>
<dbReference type="PROSITE" id="PS00615">
    <property type="entry name" value="C_TYPE_LECTIN_1"/>
    <property type="match status" value="1"/>
</dbReference>
<evidence type="ECO:0000256" key="3">
    <source>
        <dbReference type="ARBA" id="ARBA00022734"/>
    </source>
</evidence>
<feature type="domain" description="C-type lectin" evidence="5">
    <location>
        <begin position="28"/>
        <end position="143"/>
    </location>
</feature>
<dbReference type="InterPro" id="IPR016186">
    <property type="entry name" value="C-type_lectin-like/link_sf"/>
</dbReference>
<dbReference type="InterPro" id="IPR050111">
    <property type="entry name" value="C-type_lectin/snaclec_domain"/>
</dbReference>
<dbReference type="GO" id="GO:0005576">
    <property type="term" value="C:extracellular region"/>
    <property type="evidence" value="ECO:0007669"/>
    <property type="project" value="UniProtKB-SubCell"/>
</dbReference>
<keyword evidence="2" id="KW-0964">Secreted</keyword>
<keyword evidence="3" id="KW-0430">Lectin</keyword>
<dbReference type="SUPFAM" id="SSF56436">
    <property type="entry name" value="C-type lectin-like"/>
    <property type="match status" value="1"/>
</dbReference>
<evidence type="ECO:0000259" key="5">
    <source>
        <dbReference type="PROSITE" id="PS50041"/>
    </source>
</evidence>
<dbReference type="PROSITE" id="PS50041">
    <property type="entry name" value="C_TYPE_LECTIN_2"/>
    <property type="match status" value="1"/>
</dbReference>
<dbReference type="InterPro" id="IPR018378">
    <property type="entry name" value="C-type_lectin_CS"/>
</dbReference>
<reference evidence="6" key="2">
    <citation type="submission" date="2025-09" db="UniProtKB">
        <authorList>
            <consortium name="Ensembl"/>
        </authorList>
    </citation>
    <scope>IDENTIFICATION</scope>
</reference>
<evidence type="ECO:0000256" key="2">
    <source>
        <dbReference type="ARBA" id="ARBA00022525"/>
    </source>
</evidence>
<dbReference type="OMA" id="DYWICEM"/>
<proteinExistence type="predicted"/>
<dbReference type="SMART" id="SM00034">
    <property type="entry name" value="CLECT"/>
    <property type="match status" value="1"/>
</dbReference>
<reference evidence="6" key="1">
    <citation type="submission" date="2025-08" db="UniProtKB">
        <authorList>
            <consortium name="Ensembl"/>
        </authorList>
    </citation>
    <scope>IDENTIFICATION</scope>
</reference>
<evidence type="ECO:0000313" key="6">
    <source>
        <dbReference type="Ensembl" id="ENSVKKP00000003216.1"/>
    </source>
</evidence>
<accession>A0A8D2KS50</accession>
<dbReference type="InterPro" id="IPR001304">
    <property type="entry name" value="C-type_lectin-like"/>
</dbReference>
<dbReference type="AlphaFoldDB" id="A0A8D2KS50"/>
<evidence type="ECO:0000313" key="7">
    <source>
        <dbReference type="Proteomes" id="UP000694545"/>
    </source>
</evidence>
<keyword evidence="4" id="KW-1015">Disulfide bond</keyword>
<dbReference type="Proteomes" id="UP000694545">
    <property type="component" value="Unplaced"/>
</dbReference>
<dbReference type="InterPro" id="IPR033989">
    <property type="entry name" value="CD209-like_CTLD"/>
</dbReference>
<name>A0A8D2KS50_VARKO</name>
<dbReference type="InterPro" id="IPR016187">
    <property type="entry name" value="CTDL_fold"/>
</dbReference>
<dbReference type="Gene3D" id="3.10.100.10">
    <property type="entry name" value="Mannose-Binding Protein A, subunit A"/>
    <property type="match status" value="1"/>
</dbReference>
<evidence type="ECO:0000256" key="1">
    <source>
        <dbReference type="ARBA" id="ARBA00004613"/>
    </source>
</evidence>
<dbReference type="Pfam" id="PF00059">
    <property type="entry name" value="Lectin_C"/>
    <property type="match status" value="1"/>
</dbReference>
<dbReference type="CDD" id="cd03590">
    <property type="entry name" value="CLECT_DC-SIGN_like"/>
    <property type="match status" value="1"/>
</dbReference>
<keyword evidence="7" id="KW-1185">Reference proteome</keyword>
<protein>
    <recommendedName>
        <fullName evidence="5">C-type lectin domain-containing protein</fullName>
    </recommendedName>
</protein>
<dbReference type="Ensembl" id="ENSVKKT00000003307.1">
    <property type="protein sequence ID" value="ENSVKKP00000003216.1"/>
    <property type="gene ID" value="ENSVKKG00000002494.1"/>
</dbReference>
<sequence length="148" mass="17267">MPTQRGSSEAHDKPWVVQVCNPPRWHTFEGSCYYFSEIPKTWQNATQFCTKFEAHLIIINSKQEQDFVVTKMSFSNWLGLTDAQKENEWLWGCTPWASWLFFLSYWRLGEPNNSGSNEDCAALYKGGVWNDIPCDTKSLFICEKRVRP</sequence>
<evidence type="ECO:0000256" key="4">
    <source>
        <dbReference type="ARBA" id="ARBA00023157"/>
    </source>
</evidence>
<dbReference type="PANTHER" id="PTHR22803">
    <property type="entry name" value="MANNOSE, PHOSPHOLIPASE, LECTIN RECEPTOR RELATED"/>
    <property type="match status" value="1"/>
</dbReference>
<comment type="subcellular location">
    <subcellularLocation>
        <location evidence="1">Secreted</location>
    </subcellularLocation>
</comment>